<reference evidence="2" key="1">
    <citation type="submission" date="2019-11" db="EMBL/GenBank/DDBJ databases">
        <authorList>
            <person name="Feng L."/>
        </authorList>
    </citation>
    <scope>NUCLEOTIDE SEQUENCE</scope>
    <source>
        <strain evidence="2">CTertiumLFYP3</strain>
    </source>
</reference>
<organism evidence="2">
    <name type="scientific">Clostridium tertium</name>
    <dbReference type="NCBI Taxonomy" id="1559"/>
    <lineage>
        <taxon>Bacteria</taxon>
        <taxon>Bacillati</taxon>
        <taxon>Bacillota</taxon>
        <taxon>Clostridia</taxon>
        <taxon>Eubacteriales</taxon>
        <taxon>Clostridiaceae</taxon>
        <taxon>Clostridium</taxon>
    </lineage>
</organism>
<feature type="transmembrane region" description="Helical" evidence="1">
    <location>
        <begin position="16"/>
        <end position="37"/>
    </location>
</feature>
<feature type="transmembrane region" description="Helical" evidence="1">
    <location>
        <begin position="210"/>
        <end position="229"/>
    </location>
</feature>
<dbReference type="CDD" id="cd21809">
    <property type="entry name" value="ABC-2_lan_permease-like"/>
    <property type="match status" value="1"/>
</dbReference>
<dbReference type="PANTHER" id="PTHR37305:SF1">
    <property type="entry name" value="MEMBRANE PROTEIN"/>
    <property type="match status" value="1"/>
</dbReference>
<dbReference type="RefSeq" id="WP_156624642.1">
    <property type="nucleotide sequence ID" value="NZ_CACRTO010000005.1"/>
</dbReference>
<name>A0A6N2YYA9_9CLOT</name>
<sequence>MELFRVELLKLKRSSLLTLGLIFPILIVIFTFSKVPGIQKVVDMSSSEALYMFSSIAFITLFLPLYIIYIACTVTKVENESNGWKGLMLLPIKKSNIYISKYKVMLLLLIITSLSYMLSVNISGFILDRNFNFLLESVFYSIQTLIATLPIITLLFIIGRRFISIIPVITTGVVMLITNIFIAQSKFWIYAPWTYSMMVSGGAISEVERYIVLSISIILTAVLFIVDFIDFTKSDIK</sequence>
<dbReference type="PANTHER" id="PTHR37305">
    <property type="entry name" value="INTEGRAL MEMBRANE PROTEIN-RELATED"/>
    <property type="match status" value="1"/>
</dbReference>
<feature type="transmembrane region" description="Helical" evidence="1">
    <location>
        <begin position="104"/>
        <end position="126"/>
    </location>
</feature>
<protein>
    <submittedName>
        <fullName evidence="2">ABC-2 family transporter protein</fullName>
    </submittedName>
</protein>
<keyword evidence="1" id="KW-0812">Transmembrane</keyword>
<dbReference type="AlphaFoldDB" id="A0A6N2YYA9"/>
<proteinExistence type="predicted"/>
<gene>
    <name evidence="2" type="ORF">CTLFYP3_00504</name>
</gene>
<evidence type="ECO:0000256" key="1">
    <source>
        <dbReference type="SAM" id="Phobius"/>
    </source>
</evidence>
<dbReference type="Pfam" id="PF12730">
    <property type="entry name" value="ABC2_membrane_4"/>
    <property type="match status" value="1"/>
</dbReference>
<evidence type="ECO:0000313" key="2">
    <source>
        <dbReference type="EMBL" id="VYT71313.1"/>
    </source>
</evidence>
<keyword evidence="1" id="KW-1133">Transmembrane helix</keyword>
<dbReference type="EMBL" id="CACRTO010000005">
    <property type="protein sequence ID" value="VYT71313.1"/>
    <property type="molecule type" value="Genomic_DNA"/>
</dbReference>
<keyword evidence="1" id="KW-0472">Membrane</keyword>
<accession>A0A6N2YYA9</accession>
<feature type="transmembrane region" description="Helical" evidence="1">
    <location>
        <begin position="165"/>
        <end position="190"/>
    </location>
</feature>
<feature type="transmembrane region" description="Helical" evidence="1">
    <location>
        <begin position="138"/>
        <end position="158"/>
    </location>
</feature>
<feature type="transmembrane region" description="Helical" evidence="1">
    <location>
        <begin position="49"/>
        <end position="72"/>
    </location>
</feature>